<evidence type="ECO:0000313" key="7">
    <source>
        <dbReference type="EMBL" id="MCV2232660.1"/>
    </source>
</evidence>
<comment type="subcellular location">
    <subcellularLocation>
        <location evidence="1">Cell membrane</location>
        <topology evidence="1">Multi-pass membrane protein</topology>
    </subcellularLocation>
</comment>
<evidence type="ECO:0000313" key="8">
    <source>
        <dbReference type="Proteomes" id="UP001177160"/>
    </source>
</evidence>
<protein>
    <submittedName>
        <fullName evidence="7">ATP synthase subunit I</fullName>
    </submittedName>
</protein>
<sequence>MSARNEFTQNFKYTILLIAVSSIAAYFIFGKAVTISIILGGATMLWGMSLLAKNHRKMTKDNPRVSGRMIGLILRYTLYVIVLGLSYYMETLNIYGTFFGLLTFKIALYSQAIWQTIRGGNHHE</sequence>
<feature type="transmembrane region" description="Helical" evidence="6">
    <location>
        <begin position="12"/>
        <end position="29"/>
    </location>
</feature>
<keyword evidence="3 6" id="KW-0812">Transmembrane</keyword>
<keyword evidence="4 6" id="KW-1133">Transmembrane helix</keyword>
<gene>
    <name evidence="7" type="ORF">N7548_07500</name>
</gene>
<reference evidence="7" key="1">
    <citation type="submission" date="2022-09" db="EMBL/GenBank/DDBJ databases">
        <title>Novel Mycoplasma species identified in domestic and wild animals.</title>
        <authorList>
            <person name="Volokhov D.V."/>
            <person name="Furtak V.A."/>
            <person name="Zagorodnyaya T.A."/>
        </authorList>
    </citation>
    <scope>NUCLEOTIDE SEQUENCE</scope>
    <source>
        <strain evidence="7">Oakley</strain>
    </source>
</reference>
<dbReference type="RefSeq" id="WP_263608847.1">
    <property type="nucleotide sequence ID" value="NZ_JAOVQM010000007.1"/>
</dbReference>
<feature type="transmembrane region" description="Helical" evidence="6">
    <location>
        <begin position="35"/>
        <end position="52"/>
    </location>
</feature>
<evidence type="ECO:0000256" key="1">
    <source>
        <dbReference type="ARBA" id="ARBA00004651"/>
    </source>
</evidence>
<dbReference type="EMBL" id="JAOVQM010000007">
    <property type="protein sequence ID" value="MCV2232660.1"/>
    <property type="molecule type" value="Genomic_DNA"/>
</dbReference>
<organism evidence="7 8">
    <name type="scientific">Paracholeplasma manati</name>
    <dbReference type="NCBI Taxonomy" id="591373"/>
    <lineage>
        <taxon>Bacteria</taxon>
        <taxon>Bacillati</taxon>
        <taxon>Mycoplasmatota</taxon>
        <taxon>Mollicutes</taxon>
        <taxon>Acholeplasmatales</taxon>
        <taxon>Acholeplasmataceae</taxon>
        <taxon>Paracholeplasma</taxon>
    </lineage>
</organism>
<evidence type="ECO:0000256" key="6">
    <source>
        <dbReference type="SAM" id="Phobius"/>
    </source>
</evidence>
<keyword evidence="8" id="KW-1185">Reference proteome</keyword>
<dbReference type="InterPro" id="IPR005598">
    <property type="entry name" value="ATP_synth_I"/>
</dbReference>
<dbReference type="Proteomes" id="UP001177160">
    <property type="component" value="Unassembled WGS sequence"/>
</dbReference>
<dbReference type="Pfam" id="PF03899">
    <property type="entry name" value="ATP-synt_I"/>
    <property type="match status" value="1"/>
</dbReference>
<evidence type="ECO:0000256" key="2">
    <source>
        <dbReference type="ARBA" id="ARBA00022475"/>
    </source>
</evidence>
<name>A0ABT2Y7G6_9MOLU</name>
<keyword evidence="5 6" id="KW-0472">Membrane</keyword>
<proteinExistence type="predicted"/>
<evidence type="ECO:0000256" key="4">
    <source>
        <dbReference type="ARBA" id="ARBA00022989"/>
    </source>
</evidence>
<evidence type="ECO:0000256" key="3">
    <source>
        <dbReference type="ARBA" id="ARBA00022692"/>
    </source>
</evidence>
<keyword evidence="2" id="KW-1003">Cell membrane</keyword>
<accession>A0ABT2Y7G6</accession>
<feature type="transmembrane region" description="Helical" evidence="6">
    <location>
        <begin position="95"/>
        <end position="114"/>
    </location>
</feature>
<evidence type="ECO:0000256" key="5">
    <source>
        <dbReference type="ARBA" id="ARBA00023136"/>
    </source>
</evidence>
<comment type="caution">
    <text evidence="7">The sequence shown here is derived from an EMBL/GenBank/DDBJ whole genome shotgun (WGS) entry which is preliminary data.</text>
</comment>
<feature type="transmembrane region" description="Helical" evidence="6">
    <location>
        <begin position="72"/>
        <end position="89"/>
    </location>
</feature>